<evidence type="ECO:0000313" key="1">
    <source>
        <dbReference type="EMBL" id="ANI18797.1"/>
    </source>
</evidence>
<geneLocation type="plasmid" evidence="2">
    <name>prbl16</name>
</geneLocation>
<proteinExistence type="predicted"/>
<name>A0A1A9KMH5_9PSED</name>
<protein>
    <submittedName>
        <fullName evidence="1">Uncharacterized protein</fullName>
    </submittedName>
</protein>
<sequence length="65" mass="7351">MLQVLLLEVIQHLVGGAVVAAVVQRSRKYKLRPRLRVASPEGWEEVAVDKMAVAQVHRVPTHVWE</sequence>
<dbReference type="EMBL" id="CP015879">
    <property type="protein sequence ID" value="ANI18797.1"/>
    <property type="molecule type" value="Genomic_DNA"/>
</dbReference>
<organism evidence="1 2">
    <name type="scientific">Pseudomonas citronellolis</name>
    <dbReference type="NCBI Taxonomy" id="53408"/>
    <lineage>
        <taxon>Bacteria</taxon>
        <taxon>Pseudomonadati</taxon>
        <taxon>Pseudomonadota</taxon>
        <taxon>Gammaproteobacteria</taxon>
        <taxon>Pseudomonadales</taxon>
        <taxon>Pseudomonadaceae</taxon>
        <taxon>Pseudomonas</taxon>
    </lineage>
</organism>
<dbReference type="Proteomes" id="UP000077748">
    <property type="component" value="Plasmid pRBL16"/>
</dbReference>
<accession>A0A1A9KMH5</accession>
<reference evidence="1 2" key="1">
    <citation type="submission" date="2016-05" db="EMBL/GenBank/DDBJ databases">
        <title>Genome Sequence of Pseudomonas citronellolis Strain SJTE-3, an Estrogens and Persistent Organic Pollutants degradation strain.</title>
        <authorList>
            <person name="Liang R."/>
        </authorList>
    </citation>
    <scope>NUCLEOTIDE SEQUENCE [LARGE SCALE GENOMIC DNA]</scope>
    <source>
        <strain evidence="1 2">SJTE-3</strain>
        <plasmid evidence="2">Plasmid prbl16</plasmid>
    </source>
</reference>
<keyword evidence="1" id="KW-0614">Plasmid</keyword>
<dbReference type="AlphaFoldDB" id="A0A1A9KMH5"/>
<evidence type="ECO:0000313" key="2">
    <source>
        <dbReference type="Proteomes" id="UP000077748"/>
    </source>
</evidence>
<gene>
    <name evidence="1" type="ORF">A9C11_32585</name>
</gene>